<gene>
    <name evidence="1" type="ORF">BJY01DRAFT_242905</name>
</gene>
<dbReference type="Proteomes" id="UP001610446">
    <property type="component" value="Unassembled WGS sequence"/>
</dbReference>
<evidence type="ECO:0000313" key="2">
    <source>
        <dbReference type="Proteomes" id="UP001610446"/>
    </source>
</evidence>
<keyword evidence="2" id="KW-1185">Reference proteome</keyword>
<comment type="caution">
    <text evidence="1">The sequence shown here is derived from an EMBL/GenBank/DDBJ whole genome shotgun (WGS) entry which is preliminary data.</text>
</comment>
<name>A0ABR4KUL1_9EURO</name>
<organism evidence="1 2">
    <name type="scientific">Aspergillus pseudoustus</name>
    <dbReference type="NCBI Taxonomy" id="1810923"/>
    <lineage>
        <taxon>Eukaryota</taxon>
        <taxon>Fungi</taxon>
        <taxon>Dikarya</taxon>
        <taxon>Ascomycota</taxon>
        <taxon>Pezizomycotina</taxon>
        <taxon>Eurotiomycetes</taxon>
        <taxon>Eurotiomycetidae</taxon>
        <taxon>Eurotiales</taxon>
        <taxon>Aspergillaceae</taxon>
        <taxon>Aspergillus</taxon>
        <taxon>Aspergillus subgen. Nidulantes</taxon>
    </lineage>
</organism>
<proteinExistence type="predicted"/>
<dbReference type="EMBL" id="JBFXLU010000008">
    <property type="protein sequence ID" value="KAL2855965.1"/>
    <property type="molecule type" value="Genomic_DNA"/>
</dbReference>
<reference evidence="1 2" key="1">
    <citation type="submission" date="2024-07" db="EMBL/GenBank/DDBJ databases">
        <title>Section-level genome sequencing and comparative genomics of Aspergillus sections Usti and Cavernicolus.</title>
        <authorList>
            <consortium name="Lawrence Berkeley National Laboratory"/>
            <person name="Nybo J.L."/>
            <person name="Vesth T.C."/>
            <person name="Theobald S."/>
            <person name="Frisvad J.C."/>
            <person name="Larsen T.O."/>
            <person name="Kjaerboelling I."/>
            <person name="Rothschild-Mancinelli K."/>
            <person name="Lyhne E.K."/>
            <person name="Kogle M.E."/>
            <person name="Barry K."/>
            <person name="Clum A."/>
            <person name="Na H."/>
            <person name="Ledsgaard L."/>
            <person name="Lin J."/>
            <person name="Lipzen A."/>
            <person name="Kuo A."/>
            <person name="Riley R."/>
            <person name="Mondo S."/>
            <person name="Labutti K."/>
            <person name="Haridas S."/>
            <person name="Pangalinan J."/>
            <person name="Salamov A.A."/>
            <person name="Simmons B.A."/>
            <person name="Magnuson J.K."/>
            <person name="Chen J."/>
            <person name="Drula E."/>
            <person name="Henrissat B."/>
            <person name="Wiebenga A."/>
            <person name="Lubbers R.J."/>
            <person name="Gomes A.C."/>
            <person name="Makela M.R."/>
            <person name="Stajich J."/>
            <person name="Grigoriev I.V."/>
            <person name="Mortensen U.H."/>
            <person name="De Vries R.P."/>
            <person name="Baker S.E."/>
            <person name="Andersen M.R."/>
        </authorList>
    </citation>
    <scope>NUCLEOTIDE SEQUENCE [LARGE SCALE GENOMIC DNA]</scope>
    <source>
        <strain evidence="1 2">CBS 123904</strain>
    </source>
</reference>
<accession>A0ABR4KUL1</accession>
<sequence length="342" mass="39382">MISRAPKRDTLVLYQNPARWTRRHLRIANVEHEVDVPIERIIDLRYIPSDDDEGTQPALSLGCTFKRTDDDLTRESDFQNMANDFRNPPWLVPDGDRPDKSQKMDPTVPFFTFFTAIQYSESEDDEGPMDGSDIFDSIEVLDAILQRVFPDQRMYGPPPLVLRETPHTWREVRPWDRIPLAATELWVKDAVGEKVDASIGRLGWTTTDEGLQVLAGIPLAVIMAKPERGDLGMAKREIPQLLLQLNMVFNFDDSRDEYDAFVISFHRPFQYTFVRAIASAEYIRSVRANERVDGGLKVLRSRTFDIAGVAYWDARREFLRGMVGLARYLVSRAEYRFPQHGI</sequence>
<protein>
    <submittedName>
        <fullName evidence="1">Uncharacterized protein</fullName>
    </submittedName>
</protein>
<evidence type="ECO:0000313" key="1">
    <source>
        <dbReference type="EMBL" id="KAL2855965.1"/>
    </source>
</evidence>